<evidence type="ECO:0000313" key="3">
    <source>
        <dbReference type="EMBL" id="KAJ6256569.1"/>
    </source>
</evidence>
<organism evidence="3 4">
    <name type="scientific">Drechslerella dactyloides</name>
    <name type="common">Nematode-trapping fungus</name>
    <name type="synonym">Arthrobotrys dactyloides</name>
    <dbReference type="NCBI Taxonomy" id="74499"/>
    <lineage>
        <taxon>Eukaryota</taxon>
        <taxon>Fungi</taxon>
        <taxon>Dikarya</taxon>
        <taxon>Ascomycota</taxon>
        <taxon>Pezizomycotina</taxon>
        <taxon>Orbiliomycetes</taxon>
        <taxon>Orbiliales</taxon>
        <taxon>Orbiliaceae</taxon>
        <taxon>Drechslerella</taxon>
    </lineage>
</organism>
<keyword evidence="1" id="KW-0694">RNA-binding</keyword>
<dbReference type="EMBL" id="JAQGDS010000012">
    <property type="protein sequence ID" value="KAJ6256569.1"/>
    <property type="molecule type" value="Genomic_DNA"/>
</dbReference>
<dbReference type="GO" id="GO:0032545">
    <property type="term" value="C:CURI complex"/>
    <property type="evidence" value="ECO:0007669"/>
    <property type="project" value="TreeGrafter"/>
</dbReference>
<dbReference type="AlphaFoldDB" id="A0AAD6NFU1"/>
<comment type="subcellular location">
    <subcellularLocation>
        <location evidence="1">Nucleus</location>
        <location evidence="1">Nucleolus</location>
    </subcellularLocation>
</comment>
<name>A0AAD6NFU1_DREDA</name>
<evidence type="ECO:0000259" key="2">
    <source>
        <dbReference type="Pfam" id="PF03813"/>
    </source>
</evidence>
<comment type="similarity">
    <text evidence="1">Belongs to the NRAP family.</text>
</comment>
<dbReference type="GO" id="GO:0032040">
    <property type="term" value="C:small-subunit processome"/>
    <property type="evidence" value="ECO:0007669"/>
    <property type="project" value="TreeGrafter"/>
</dbReference>
<dbReference type="InterPro" id="IPR035082">
    <property type="entry name" value="Nrap_D1"/>
</dbReference>
<keyword evidence="4" id="KW-1185">Reference proteome</keyword>
<evidence type="ECO:0000313" key="4">
    <source>
        <dbReference type="Proteomes" id="UP001221413"/>
    </source>
</evidence>
<keyword evidence="1" id="KW-0687">Ribonucleoprotein</keyword>
<proteinExistence type="inferred from homology"/>
<evidence type="ECO:0000256" key="1">
    <source>
        <dbReference type="RuleBase" id="RU364032"/>
    </source>
</evidence>
<keyword evidence="1" id="KW-0698">rRNA processing</keyword>
<feature type="domain" description="Nrap protein" evidence="2">
    <location>
        <begin position="144"/>
        <end position="264"/>
    </location>
</feature>
<dbReference type="Pfam" id="PF03813">
    <property type="entry name" value="Nrap"/>
    <property type="match status" value="1"/>
</dbReference>
<keyword evidence="1" id="KW-0539">Nucleus</keyword>
<gene>
    <name evidence="3" type="ORF">Dda_8433</name>
</gene>
<comment type="caution">
    <text evidence="3">The sequence shown here is derived from an EMBL/GenBank/DDBJ whole genome shotgun (WGS) entry which is preliminary data.</text>
</comment>
<keyword evidence="1" id="KW-0690">Ribosome biogenesis</keyword>
<sequence length="393" mass="43787">MPPTLESVSKKRKLDEVFQGHNVPPYRENATQYAPDHLLLHHSETVDGFIKTRRHNRKVVDAVVKFVEDVKGALSTMESLGFPSLHDAERELQGRGVSVPFDSALGDVSESQKVTFHPPNQIEIGGGLSHRFLPKFQNHTPVADLIIGISSSFFAPEDYLDFRYFRKRAAYMAYIASALLDLSSNRTCSFDFLDGDGLRPIVIINSPNVKATVRIIPAISSDLFPMDKLSSSSCCAWRDIGASTAQYNASIIADAYHLENTERHRRLAASHPGFEGGLVLGSAWLSHRSYSSHLLDGGFGDNEWALLQSYIIGNNVDPKSSQHLSDPFQLFMSVLRLIEKTEPTASPIDEANFALCTLNETSYNILFKISQWTYLAVLAPHPRSHLQLRDTTD</sequence>
<accession>A0AAD6NFU1</accession>
<dbReference type="Proteomes" id="UP001221413">
    <property type="component" value="Unassembled WGS sequence"/>
</dbReference>
<protein>
    <recommendedName>
        <fullName evidence="1">U3 small nucleolar RNA-associated protein 22</fullName>
    </recommendedName>
</protein>
<dbReference type="PANTHER" id="PTHR17972:SF0">
    <property type="entry name" value="NUCLEOLAR PROTEIN 6"/>
    <property type="match status" value="1"/>
</dbReference>
<dbReference type="Gene3D" id="1.10.1410.10">
    <property type="match status" value="1"/>
</dbReference>
<dbReference type="GO" id="GO:0006409">
    <property type="term" value="P:tRNA export from nucleus"/>
    <property type="evidence" value="ECO:0007669"/>
    <property type="project" value="TreeGrafter"/>
</dbReference>
<dbReference type="GO" id="GO:0034456">
    <property type="term" value="C:UTP-C complex"/>
    <property type="evidence" value="ECO:0007669"/>
    <property type="project" value="TreeGrafter"/>
</dbReference>
<dbReference type="GO" id="GO:0003723">
    <property type="term" value="F:RNA binding"/>
    <property type="evidence" value="ECO:0007669"/>
    <property type="project" value="UniProtKB-KW"/>
</dbReference>
<reference evidence="3" key="1">
    <citation type="submission" date="2023-01" db="EMBL/GenBank/DDBJ databases">
        <title>The chitinases involved in constricting ring structure development in the nematode-trapping fungus Drechslerella dactyloides.</title>
        <authorList>
            <person name="Wang R."/>
            <person name="Zhang L."/>
            <person name="Tang P."/>
            <person name="Li S."/>
            <person name="Liang L."/>
        </authorList>
    </citation>
    <scope>NUCLEOTIDE SEQUENCE</scope>
    <source>
        <strain evidence="3">YMF1.00031</strain>
    </source>
</reference>
<dbReference type="InterPro" id="IPR005554">
    <property type="entry name" value="NOL6/Upt22"/>
</dbReference>
<dbReference type="GO" id="GO:0006364">
    <property type="term" value="P:rRNA processing"/>
    <property type="evidence" value="ECO:0007669"/>
    <property type="project" value="UniProtKB-KW"/>
</dbReference>
<dbReference type="PANTHER" id="PTHR17972">
    <property type="entry name" value="NUCLEOLAR RNA-ASSOCIATED PROTEIN"/>
    <property type="match status" value="1"/>
</dbReference>